<organism evidence="7 8">
    <name type="scientific">Oryzias melastigma</name>
    <name type="common">Marine medaka</name>
    <dbReference type="NCBI Taxonomy" id="30732"/>
    <lineage>
        <taxon>Eukaryota</taxon>
        <taxon>Metazoa</taxon>
        <taxon>Chordata</taxon>
        <taxon>Craniata</taxon>
        <taxon>Vertebrata</taxon>
        <taxon>Euteleostomi</taxon>
        <taxon>Actinopterygii</taxon>
        <taxon>Neopterygii</taxon>
        <taxon>Teleostei</taxon>
        <taxon>Neoteleostei</taxon>
        <taxon>Acanthomorphata</taxon>
        <taxon>Ovalentaria</taxon>
        <taxon>Atherinomorphae</taxon>
        <taxon>Beloniformes</taxon>
        <taxon>Adrianichthyidae</taxon>
        <taxon>Oryziinae</taxon>
        <taxon>Oryzias</taxon>
    </lineage>
</organism>
<gene>
    <name evidence="7" type="ORF">FQA47_015043</name>
</gene>
<sequence length="345" mass="38920">METENKNKEAPAQLVCSDTVRGGGGGGGGGGGVNERSDTQGEEKEEAPKLPEKRRKTQRRRPDRSGHPEEIRRSQEEKLSLLSEEEVLQRRENYCITGCLATDVQEQLRQEVCTMEAKQEFQNLIEKLWMKLQGLGQASPLEVGAFAVLVLFVATFLFMILLCCIHCCCCGKPKYQASRVQPHESSLCWLNVELQEGTESSDFLLVTVESLNINPELVFPLWWPHGEVDFTTAFPLQGDGGLPCLFHPQRSVEQRSWERLWESLSRERIVWLDMAVLSLEQQGPTASPEDWVDWFLHRMQQEPWALGGFVVLVLFALGVLALAVFALLYGCCCGPQRRKQKDAVI</sequence>
<dbReference type="InterPro" id="IPR047133">
    <property type="entry name" value="SMIM5"/>
</dbReference>
<evidence type="ECO:0000256" key="3">
    <source>
        <dbReference type="ARBA" id="ARBA00022989"/>
    </source>
</evidence>
<evidence type="ECO:0000256" key="4">
    <source>
        <dbReference type="ARBA" id="ARBA00023136"/>
    </source>
</evidence>
<feature type="transmembrane region" description="Helical" evidence="6">
    <location>
        <begin position="143"/>
        <end position="169"/>
    </location>
</feature>
<reference evidence="7" key="1">
    <citation type="journal article" name="BMC Genomics">
        <title>Long-read sequencing and de novo genome assembly of marine medaka (Oryzias melastigma).</title>
        <authorList>
            <person name="Liang P."/>
            <person name="Saqib H.S.A."/>
            <person name="Ni X."/>
            <person name="Shen Y."/>
        </authorList>
    </citation>
    <scope>NUCLEOTIDE SEQUENCE</scope>
    <source>
        <strain evidence="7">Bigg-433</strain>
    </source>
</reference>
<keyword evidence="4 6" id="KW-0472">Membrane</keyword>
<dbReference type="PANTHER" id="PTHR37344:SF1">
    <property type="entry name" value="SMALL INTEGRAL MEMBRANE PROTEIN 5"/>
    <property type="match status" value="1"/>
</dbReference>
<comment type="caution">
    <text evidence="7">The sequence shown here is derived from an EMBL/GenBank/DDBJ whole genome shotgun (WGS) entry which is preliminary data.</text>
</comment>
<feature type="compositionally biased region" description="Basic residues" evidence="5">
    <location>
        <begin position="52"/>
        <end position="62"/>
    </location>
</feature>
<evidence type="ECO:0000256" key="6">
    <source>
        <dbReference type="SAM" id="Phobius"/>
    </source>
</evidence>
<feature type="region of interest" description="Disordered" evidence="5">
    <location>
        <begin position="1"/>
        <end position="77"/>
    </location>
</feature>
<dbReference type="InterPro" id="IPR031671">
    <property type="entry name" value="SMIM5/18/22"/>
</dbReference>
<evidence type="ECO:0000313" key="8">
    <source>
        <dbReference type="Proteomes" id="UP000646548"/>
    </source>
</evidence>
<dbReference type="PANTHER" id="PTHR37344">
    <property type="entry name" value="SMALL INTEGRAL MEMBRANE PROTEIN 5"/>
    <property type="match status" value="1"/>
</dbReference>
<keyword evidence="3 6" id="KW-1133">Transmembrane helix</keyword>
<dbReference type="EMBL" id="WKFB01000080">
    <property type="protein sequence ID" value="KAF6736769.1"/>
    <property type="molecule type" value="Genomic_DNA"/>
</dbReference>
<evidence type="ECO:0000313" key="7">
    <source>
        <dbReference type="EMBL" id="KAF6736769.1"/>
    </source>
</evidence>
<accession>A0A834FM12</accession>
<dbReference type="GO" id="GO:0016020">
    <property type="term" value="C:membrane"/>
    <property type="evidence" value="ECO:0007669"/>
    <property type="project" value="UniProtKB-SubCell"/>
</dbReference>
<comment type="subcellular location">
    <subcellularLocation>
        <location evidence="1">Membrane</location>
        <topology evidence="1">Single-pass membrane protein</topology>
    </subcellularLocation>
</comment>
<proteinExistence type="predicted"/>
<protein>
    <submittedName>
        <fullName evidence="7">Small integral membrane protein 5</fullName>
    </submittedName>
</protein>
<dbReference type="Proteomes" id="UP000646548">
    <property type="component" value="Unassembled WGS sequence"/>
</dbReference>
<evidence type="ECO:0000256" key="2">
    <source>
        <dbReference type="ARBA" id="ARBA00022692"/>
    </source>
</evidence>
<feature type="compositionally biased region" description="Basic and acidic residues" evidence="5">
    <location>
        <begin position="63"/>
        <end position="77"/>
    </location>
</feature>
<feature type="compositionally biased region" description="Gly residues" evidence="5">
    <location>
        <begin position="21"/>
        <end position="33"/>
    </location>
</feature>
<keyword evidence="2 6" id="KW-0812">Transmembrane</keyword>
<dbReference type="CDD" id="cd20254">
    <property type="entry name" value="CASIMO1_SMIM5"/>
    <property type="match status" value="1"/>
</dbReference>
<feature type="compositionally biased region" description="Basic and acidic residues" evidence="5">
    <location>
        <begin position="35"/>
        <end position="51"/>
    </location>
</feature>
<dbReference type="AlphaFoldDB" id="A0A834FM12"/>
<evidence type="ECO:0000256" key="1">
    <source>
        <dbReference type="ARBA" id="ARBA00004167"/>
    </source>
</evidence>
<name>A0A834FM12_ORYME</name>
<feature type="transmembrane region" description="Helical" evidence="6">
    <location>
        <begin position="304"/>
        <end position="329"/>
    </location>
</feature>
<dbReference type="Pfam" id="PF15831">
    <property type="entry name" value="SMIM5_18_22"/>
    <property type="match status" value="2"/>
</dbReference>
<evidence type="ECO:0000256" key="5">
    <source>
        <dbReference type="SAM" id="MobiDB-lite"/>
    </source>
</evidence>